<reference evidence="2" key="1">
    <citation type="journal article" date="2007" name="Plant Cell">
        <title>Dothideomycete-plant interactions illuminated by genome sequencing and EST analysis of the wheat pathogen Stagonospora nodorum.</title>
        <authorList>
            <person name="Hane J.K."/>
            <person name="Lowe R.G."/>
            <person name="Solomon P.S."/>
            <person name="Tan K.C."/>
            <person name="Schoch C.L."/>
            <person name="Spatafora J.W."/>
            <person name="Crous P.W."/>
            <person name="Kodira C."/>
            <person name="Birren B.W."/>
            <person name="Galagan J.E."/>
            <person name="Torriani S.F."/>
            <person name="McDonald B.A."/>
            <person name="Oliver R.P."/>
        </authorList>
    </citation>
    <scope>NUCLEOTIDE SEQUENCE [LARGE SCALE GENOMIC DNA]</scope>
    <source>
        <strain evidence="2">SN15 / ATCC MYA-4574 / FGSC 10173</strain>
    </source>
</reference>
<dbReference type="RefSeq" id="XP_001796564.1">
    <property type="nucleotide sequence ID" value="XM_001796512.1"/>
</dbReference>
<dbReference type="AlphaFoldDB" id="Q0UPY2"/>
<proteinExistence type="predicted"/>
<dbReference type="InParanoid" id="Q0UPY2"/>
<dbReference type="KEGG" id="pno:SNOG_06182"/>
<accession>Q0UPY2</accession>
<evidence type="ECO:0000313" key="1">
    <source>
        <dbReference type="EMBL" id="EAT86013.1"/>
    </source>
</evidence>
<dbReference type="Proteomes" id="UP000001055">
    <property type="component" value="Unassembled WGS sequence"/>
</dbReference>
<sequence length="66" mass="7670">MPWMQTFVRGQMRRAKSGEPASVARAFTLFFQPMLQDKQQEIQNPVLQVLRVMVEDLKGKHIKIAN</sequence>
<name>Q0UPY2_PHANO</name>
<dbReference type="VEuPathDB" id="FungiDB:JI435_436380"/>
<evidence type="ECO:0000313" key="2">
    <source>
        <dbReference type="Proteomes" id="UP000001055"/>
    </source>
</evidence>
<organism evidence="1 2">
    <name type="scientific">Phaeosphaeria nodorum (strain SN15 / ATCC MYA-4574 / FGSC 10173)</name>
    <name type="common">Glume blotch fungus</name>
    <name type="synonym">Parastagonospora nodorum</name>
    <dbReference type="NCBI Taxonomy" id="321614"/>
    <lineage>
        <taxon>Eukaryota</taxon>
        <taxon>Fungi</taxon>
        <taxon>Dikarya</taxon>
        <taxon>Ascomycota</taxon>
        <taxon>Pezizomycotina</taxon>
        <taxon>Dothideomycetes</taxon>
        <taxon>Pleosporomycetidae</taxon>
        <taxon>Pleosporales</taxon>
        <taxon>Pleosporineae</taxon>
        <taxon>Phaeosphaeriaceae</taxon>
        <taxon>Parastagonospora</taxon>
    </lineage>
</organism>
<dbReference type="GeneID" id="5973443"/>
<protein>
    <submittedName>
        <fullName evidence="1">Uncharacterized protein</fullName>
    </submittedName>
</protein>
<dbReference type="EMBL" id="CH445333">
    <property type="protein sequence ID" value="EAT86013.1"/>
    <property type="molecule type" value="Genomic_DNA"/>
</dbReference>
<gene>
    <name evidence="1" type="ORF">SNOG_06182</name>
</gene>